<keyword evidence="1" id="KW-1133">Transmembrane helix</keyword>
<keyword evidence="1" id="KW-0472">Membrane</keyword>
<sequence>MGNYTIAEIVQILIGLFLGIGLLQSGTDKIVDWKGNMSFLTEHFAKNFMRSLVTPMLLVVTVLETVGGILCLGGVAMALLYQNFDLILMGMIVIAFNFVALFAGQRFSKDYAGAAVLVNYFILTIIGILTYYF</sequence>
<feature type="transmembrane region" description="Helical" evidence="1">
    <location>
        <begin position="86"/>
        <end position="104"/>
    </location>
</feature>
<organism evidence="2">
    <name type="scientific">marine metagenome</name>
    <dbReference type="NCBI Taxonomy" id="408172"/>
    <lineage>
        <taxon>unclassified sequences</taxon>
        <taxon>metagenomes</taxon>
        <taxon>ecological metagenomes</taxon>
    </lineage>
</organism>
<evidence type="ECO:0000313" key="2">
    <source>
        <dbReference type="EMBL" id="SVA30840.1"/>
    </source>
</evidence>
<dbReference type="AlphaFoldDB" id="A0A381URX0"/>
<keyword evidence="1" id="KW-0812">Transmembrane</keyword>
<reference evidence="2" key="1">
    <citation type="submission" date="2018-05" db="EMBL/GenBank/DDBJ databases">
        <authorList>
            <person name="Lanie J.A."/>
            <person name="Ng W.-L."/>
            <person name="Kazmierczak K.M."/>
            <person name="Andrzejewski T.M."/>
            <person name="Davidsen T.M."/>
            <person name="Wayne K.J."/>
            <person name="Tettelin H."/>
            <person name="Glass J.I."/>
            <person name="Rusch D."/>
            <person name="Podicherti R."/>
            <person name="Tsui H.-C.T."/>
            <person name="Winkler M.E."/>
        </authorList>
    </citation>
    <scope>NUCLEOTIDE SEQUENCE</scope>
</reference>
<feature type="transmembrane region" description="Helical" evidence="1">
    <location>
        <begin position="56"/>
        <end position="80"/>
    </location>
</feature>
<protein>
    <recommendedName>
        <fullName evidence="3">DoxX family protein</fullName>
    </recommendedName>
</protein>
<accession>A0A381URX0</accession>
<dbReference type="EMBL" id="UINC01006995">
    <property type="protein sequence ID" value="SVA30840.1"/>
    <property type="molecule type" value="Genomic_DNA"/>
</dbReference>
<evidence type="ECO:0000256" key="1">
    <source>
        <dbReference type="SAM" id="Phobius"/>
    </source>
</evidence>
<feature type="transmembrane region" description="Helical" evidence="1">
    <location>
        <begin position="111"/>
        <end position="132"/>
    </location>
</feature>
<name>A0A381URX0_9ZZZZ</name>
<evidence type="ECO:0008006" key="3">
    <source>
        <dbReference type="Google" id="ProtNLM"/>
    </source>
</evidence>
<gene>
    <name evidence="2" type="ORF">METZ01_LOCUS83694</name>
</gene>
<proteinExistence type="predicted"/>
<feature type="transmembrane region" description="Helical" evidence="1">
    <location>
        <begin position="6"/>
        <end position="23"/>
    </location>
</feature>